<reference evidence="15 16" key="1">
    <citation type="submission" date="2016-06" db="EMBL/GenBank/DDBJ databases">
        <authorList>
            <person name="Kjaerup R.B."/>
            <person name="Dalgaard T.S."/>
            <person name="Juul-Madsen H.R."/>
        </authorList>
    </citation>
    <scope>NUCLEOTIDE SEQUENCE [LARGE SCALE GENOMIC DNA]</scope>
    <source>
        <strain evidence="15 16">Pb300</strain>
    </source>
</reference>
<gene>
    <name evidence="15" type="ORF">ACO22_01211</name>
</gene>
<comment type="subcellular location">
    <subcellularLocation>
        <location evidence="3">Cytoplasm</location>
    </subcellularLocation>
    <subcellularLocation>
        <location evidence="2">Nucleus</location>
    </subcellularLocation>
</comment>
<name>A0A1D2JM55_PARBR</name>
<evidence type="ECO:0000256" key="4">
    <source>
        <dbReference type="ARBA" id="ARBA00005156"/>
    </source>
</evidence>
<evidence type="ECO:0000256" key="2">
    <source>
        <dbReference type="ARBA" id="ARBA00004123"/>
    </source>
</evidence>
<evidence type="ECO:0000256" key="3">
    <source>
        <dbReference type="ARBA" id="ARBA00004496"/>
    </source>
</evidence>
<dbReference type="PANTHER" id="PTHR21454:SF46">
    <property type="entry name" value="DIPHTHAMIDE BIOSYNTHESIS PROTEIN 4"/>
    <property type="match status" value="1"/>
</dbReference>
<dbReference type="InterPro" id="IPR007872">
    <property type="entry name" value="DPH_MB_dom"/>
</dbReference>
<protein>
    <recommendedName>
        <fullName evidence="6">Diphthamide biosynthesis protein 4</fullName>
    </recommendedName>
</protein>
<dbReference type="PROSITE" id="PS50076">
    <property type="entry name" value="DNAJ_2"/>
    <property type="match status" value="1"/>
</dbReference>
<evidence type="ECO:0000256" key="10">
    <source>
        <dbReference type="ARBA" id="ARBA00023004"/>
    </source>
</evidence>
<dbReference type="Gene3D" id="1.10.287.110">
    <property type="entry name" value="DnaJ domain"/>
    <property type="match status" value="1"/>
</dbReference>
<keyword evidence="11" id="KW-0539">Nucleus</keyword>
<accession>A0A1D2JM55</accession>
<dbReference type="SUPFAM" id="SSF144217">
    <property type="entry name" value="CSL zinc finger"/>
    <property type="match status" value="1"/>
</dbReference>
<feature type="domain" description="J" evidence="13">
    <location>
        <begin position="12"/>
        <end position="132"/>
    </location>
</feature>
<dbReference type="VEuPathDB" id="FungiDB:PABG_00719"/>
<comment type="function">
    <text evidence="1">Required for the first step of diphthamide biosynthesis, the transfer of 3-amino-3-carboxypropyl from S-adenosyl-L-methionine to a histidine residue. Diphthamide is a post-translational modification of histidine which occurs in elongation factor 2.</text>
</comment>
<dbReference type="GO" id="GO:0005634">
    <property type="term" value="C:nucleus"/>
    <property type="evidence" value="ECO:0007669"/>
    <property type="project" value="UniProtKB-SubCell"/>
</dbReference>
<evidence type="ECO:0000256" key="7">
    <source>
        <dbReference type="ARBA" id="ARBA00022490"/>
    </source>
</evidence>
<feature type="domain" description="DPH-type MB" evidence="14">
    <location>
        <begin position="159"/>
        <end position="232"/>
    </location>
</feature>
<sequence>MTPSTAPSTTPTHYLILNLPYPPPQPLPKPAVKLAYHRALLKHHPDKARAATSTSLSKPALTTCASNIANSGPQCTNRTAQAASSVAATAPVDDANGKDIPYDLHRYTVDQITRAYKILSDPVARAEYDRSLRLLGINGSRYGHGHCGSDGDDTDFRTGMEVFDLDDMEIGNVLGSDTGTGDSGGGMWYHACRCGEEKGFLVLEEDLEREAEEGEVVVGCCGCSLWAKIVFAVEDGGDEPVMDEAGDGSGDGSGNENGNNICAARTSLSYGIRQYRDINTQSNEKQTRNMGKFLALALMEHPDEFKMVYDTSLSSIYARSCSSAANSLTVARKDPLSQQTIL</sequence>
<dbReference type="AlphaFoldDB" id="A0A1D2JM55"/>
<dbReference type="SUPFAM" id="SSF46565">
    <property type="entry name" value="Chaperone J-domain"/>
    <property type="match status" value="2"/>
</dbReference>
<dbReference type="Gene3D" id="3.10.660.10">
    <property type="entry name" value="DPH Zinc finger"/>
    <property type="match status" value="1"/>
</dbReference>
<dbReference type="Pfam" id="PF05207">
    <property type="entry name" value="Zn_ribbon_CSL"/>
    <property type="match status" value="1"/>
</dbReference>
<comment type="similarity">
    <text evidence="5">Belongs to the DPH4 family.</text>
</comment>
<dbReference type="InterPro" id="IPR036671">
    <property type="entry name" value="DPH_MB_sf"/>
</dbReference>
<proteinExistence type="inferred from homology"/>
<dbReference type="UniPathway" id="UPA00559"/>
<evidence type="ECO:0000256" key="1">
    <source>
        <dbReference type="ARBA" id="ARBA00003474"/>
    </source>
</evidence>
<keyword evidence="10" id="KW-0408">Iron</keyword>
<dbReference type="Proteomes" id="UP000242814">
    <property type="component" value="Unassembled WGS sequence"/>
</dbReference>
<evidence type="ECO:0000313" key="15">
    <source>
        <dbReference type="EMBL" id="ODH42270.1"/>
    </source>
</evidence>
<dbReference type="GO" id="GO:0017183">
    <property type="term" value="P:protein histidyl modification to diphthamide"/>
    <property type="evidence" value="ECO:0007669"/>
    <property type="project" value="UniProtKB-UniPathway"/>
</dbReference>
<evidence type="ECO:0000256" key="9">
    <source>
        <dbReference type="ARBA" id="ARBA00022833"/>
    </source>
</evidence>
<feature type="region of interest" description="Disordered" evidence="12">
    <location>
        <begin position="239"/>
        <end position="258"/>
    </location>
</feature>
<comment type="caution">
    <text evidence="15">The sequence shown here is derived from an EMBL/GenBank/DDBJ whole genome shotgun (WGS) entry which is preliminary data.</text>
</comment>
<dbReference type="InterPro" id="IPR036869">
    <property type="entry name" value="J_dom_sf"/>
</dbReference>
<dbReference type="GO" id="GO:0046872">
    <property type="term" value="F:metal ion binding"/>
    <property type="evidence" value="ECO:0007669"/>
    <property type="project" value="UniProtKB-KW"/>
</dbReference>
<evidence type="ECO:0000256" key="5">
    <source>
        <dbReference type="ARBA" id="ARBA00006169"/>
    </source>
</evidence>
<dbReference type="GO" id="GO:0005737">
    <property type="term" value="C:cytoplasm"/>
    <property type="evidence" value="ECO:0007669"/>
    <property type="project" value="UniProtKB-SubCell"/>
</dbReference>
<dbReference type="InterPro" id="IPR044248">
    <property type="entry name" value="DPH3/4-like"/>
</dbReference>
<dbReference type="EMBL" id="LZYO01000028">
    <property type="protein sequence ID" value="ODH42270.1"/>
    <property type="molecule type" value="Genomic_DNA"/>
</dbReference>
<evidence type="ECO:0000259" key="13">
    <source>
        <dbReference type="PROSITE" id="PS50076"/>
    </source>
</evidence>
<keyword evidence="8" id="KW-0479">Metal-binding</keyword>
<dbReference type="PANTHER" id="PTHR21454">
    <property type="entry name" value="DPH3 HOMOLOG-RELATED"/>
    <property type="match status" value="1"/>
</dbReference>
<evidence type="ECO:0000256" key="8">
    <source>
        <dbReference type="ARBA" id="ARBA00022723"/>
    </source>
</evidence>
<keyword evidence="7" id="KW-0963">Cytoplasm</keyword>
<dbReference type="InterPro" id="IPR001623">
    <property type="entry name" value="DnaJ_domain"/>
</dbReference>
<comment type="pathway">
    <text evidence="4">Protein modification; peptidyl-diphthamide biosynthesis.</text>
</comment>
<evidence type="ECO:0000256" key="11">
    <source>
        <dbReference type="ARBA" id="ARBA00023242"/>
    </source>
</evidence>
<evidence type="ECO:0000256" key="12">
    <source>
        <dbReference type="SAM" id="MobiDB-lite"/>
    </source>
</evidence>
<evidence type="ECO:0000256" key="6">
    <source>
        <dbReference type="ARBA" id="ARBA00021797"/>
    </source>
</evidence>
<dbReference type="VEuPathDB" id="FungiDB:PADG_03162"/>
<evidence type="ECO:0000313" key="16">
    <source>
        <dbReference type="Proteomes" id="UP000242814"/>
    </source>
</evidence>
<dbReference type="PROSITE" id="PS51074">
    <property type="entry name" value="DPH_MB"/>
    <property type="match status" value="1"/>
</dbReference>
<evidence type="ECO:0000259" key="14">
    <source>
        <dbReference type="PROSITE" id="PS51074"/>
    </source>
</evidence>
<organism evidence="15 16">
    <name type="scientific">Paracoccidioides brasiliensis</name>
    <dbReference type="NCBI Taxonomy" id="121759"/>
    <lineage>
        <taxon>Eukaryota</taxon>
        <taxon>Fungi</taxon>
        <taxon>Dikarya</taxon>
        <taxon>Ascomycota</taxon>
        <taxon>Pezizomycotina</taxon>
        <taxon>Eurotiomycetes</taxon>
        <taxon>Eurotiomycetidae</taxon>
        <taxon>Onygenales</taxon>
        <taxon>Ajellomycetaceae</taxon>
        <taxon>Paracoccidioides</taxon>
    </lineage>
</organism>
<keyword evidence="9" id="KW-0862">Zinc</keyword>